<dbReference type="AlphaFoldDB" id="A0A1C3XND5"/>
<reference evidence="2" key="1">
    <citation type="submission" date="2016-08" db="EMBL/GenBank/DDBJ databases">
        <authorList>
            <person name="Varghese N."/>
            <person name="Submissions Spin"/>
        </authorList>
    </citation>
    <scope>NUCLEOTIDE SEQUENCE [LARGE SCALE GENOMIC DNA]</scope>
    <source>
        <strain evidence="2">ERR11</strain>
    </source>
</reference>
<proteinExistence type="predicted"/>
<dbReference type="Proteomes" id="UP000199184">
    <property type="component" value="Unassembled WGS sequence"/>
</dbReference>
<evidence type="ECO:0008006" key="3">
    <source>
        <dbReference type="Google" id="ProtNLM"/>
    </source>
</evidence>
<sequence>MRTQRVLKPRRMNGRDAAGLSPFEAFATLRHLRVTMKHLRLLLGFVIASAKARSSP</sequence>
<dbReference type="EMBL" id="FMAI01000020">
    <property type="protein sequence ID" value="SCB53792.1"/>
    <property type="molecule type" value="Genomic_DNA"/>
</dbReference>
<gene>
    <name evidence="1" type="ORF">GA0061098_1020151</name>
</gene>
<organism evidence="1 2">
    <name type="scientific">Bradyrhizobium shewense</name>
    <dbReference type="NCBI Taxonomy" id="1761772"/>
    <lineage>
        <taxon>Bacteria</taxon>
        <taxon>Pseudomonadati</taxon>
        <taxon>Pseudomonadota</taxon>
        <taxon>Alphaproteobacteria</taxon>
        <taxon>Hyphomicrobiales</taxon>
        <taxon>Nitrobacteraceae</taxon>
        <taxon>Bradyrhizobium</taxon>
    </lineage>
</organism>
<evidence type="ECO:0000313" key="2">
    <source>
        <dbReference type="Proteomes" id="UP000199184"/>
    </source>
</evidence>
<protein>
    <recommendedName>
        <fullName evidence="3">Transposase DDE domain-containing protein</fullName>
    </recommendedName>
</protein>
<accession>A0A1C3XND5</accession>
<name>A0A1C3XND5_9BRAD</name>
<evidence type="ECO:0000313" key="1">
    <source>
        <dbReference type="EMBL" id="SCB53792.1"/>
    </source>
</evidence>
<keyword evidence="2" id="KW-1185">Reference proteome</keyword>